<dbReference type="InterPro" id="IPR018253">
    <property type="entry name" value="DnaJ_domain_CS"/>
</dbReference>
<dbReference type="PROSITE" id="PS00636">
    <property type="entry name" value="DNAJ_1"/>
    <property type="match status" value="1"/>
</dbReference>
<accession>A0A1F5YGE5</accession>
<evidence type="ECO:0000313" key="6">
    <source>
        <dbReference type="EMBL" id="OGF99046.1"/>
    </source>
</evidence>
<dbReference type="CDD" id="cd06257">
    <property type="entry name" value="DnaJ"/>
    <property type="match status" value="1"/>
</dbReference>
<dbReference type="InterPro" id="IPR001623">
    <property type="entry name" value="DnaJ_domain"/>
</dbReference>
<dbReference type="PANTHER" id="PTHR43096">
    <property type="entry name" value="DNAJ HOMOLOG 1, MITOCHONDRIAL-RELATED"/>
    <property type="match status" value="1"/>
</dbReference>
<dbReference type="AlphaFoldDB" id="A0A1F5YGE5"/>
<reference evidence="6 7" key="1">
    <citation type="journal article" date="2016" name="Nat. Commun.">
        <title>Thousands of microbial genomes shed light on interconnected biogeochemical processes in an aquifer system.</title>
        <authorList>
            <person name="Anantharaman K."/>
            <person name="Brown C.T."/>
            <person name="Hug L.A."/>
            <person name="Sharon I."/>
            <person name="Castelle C.J."/>
            <person name="Probst A.J."/>
            <person name="Thomas B.C."/>
            <person name="Singh A."/>
            <person name="Wilkins M.J."/>
            <person name="Karaoz U."/>
            <person name="Brodie E.L."/>
            <person name="Williams K.H."/>
            <person name="Hubbard S.S."/>
            <person name="Banfield J.F."/>
        </authorList>
    </citation>
    <scope>NUCLEOTIDE SEQUENCE [LARGE SCALE GENOMIC DNA]</scope>
</reference>
<dbReference type="GO" id="GO:0005737">
    <property type="term" value="C:cytoplasm"/>
    <property type="evidence" value="ECO:0007669"/>
    <property type="project" value="TreeGrafter"/>
</dbReference>
<evidence type="ECO:0000313" key="7">
    <source>
        <dbReference type="Proteomes" id="UP000177396"/>
    </source>
</evidence>
<dbReference type="GO" id="GO:0051082">
    <property type="term" value="F:unfolded protein binding"/>
    <property type="evidence" value="ECO:0007669"/>
    <property type="project" value="InterPro"/>
</dbReference>
<dbReference type="Pfam" id="PF01556">
    <property type="entry name" value="DnaJ_C"/>
    <property type="match status" value="1"/>
</dbReference>
<proteinExistence type="predicted"/>
<evidence type="ECO:0000256" key="3">
    <source>
        <dbReference type="ARBA" id="ARBA00022771"/>
    </source>
</evidence>
<keyword evidence="4" id="KW-0862">Zinc</keyword>
<dbReference type="Gene3D" id="1.10.287.110">
    <property type="entry name" value="DnaJ domain"/>
    <property type="match status" value="1"/>
</dbReference>
<feature type="domain" description="J" evidence="5">
    <location>
        <begin position="4"/>
        <end position="68"/>
    </location>
</feature>
<dbReference type="Gene3D" id="2.60.260.20">
    <property type="entry name" value="Urease metallochaperone UreE, N-terminal domain"/>
    <property type="match status" value="2"/>
</dbReference>
<dbReference type="CDD" id="cd10747">
    <property type="entry name" value="DnaJ_C"/>
    <property type="match status" value="1"/>
</dbReference>
<dbReference type="InterPro" id="IPR008971">
    <property type="entry name" value="HSP40/DnaJ_pept-bd"/>
</dbReference>
<gene>
    <name evidence="6" type="ORF">A2153_01780</name>
</gene>
<dbReference type="InterPro" id="IPR036869">
    <property type="entry name" value="J_dom_sf"/>
</dbReference>
<dbReference type="SUPFAM" id="SSF49493">
    <property type="entry name" value="HSP40/DnaJ peptide-binding domain"/>
    <property type="match status" value="2"/>
</dbReference>
<dbReference type="PROSITE" id="PS50076">
    <property type="entry name" value="DNAJ_2"/>
    <property type="match status" value="1"/>
</dbReference>
<dbReference type="Proteomes" id="UP000177396">
    <property type="component" value="Unassembled WGS sequence"/>
</dbReference>
<dbReference type="PRINTS" id="PR00625">
    <property type="entry name" value="JDOMAIN"/>
</dbReference>
<evidence type="ECO:0000259" key="5">
    <source>
        <dbReference type="PROSITE" id="PS50076"/>
    </source>
</evidence>
<keyword evidence="3" id="KW-0863">Zinc-finger</keyword>
<evidence type="ECO:0000256" key="4">
    <source>
        <dbReference type="ARBA" id="ARBA00022833"/>
    </source>
</evidence>
<dbReference type="SMART" id="SM00271">
    <property type="entry name" value="DnaJ"/>
    <property type="match status" value="1"/>
</dbReference>
<organism evidence="6 7">
    <name type="scientific">Candidatus Gottesmanbacteria bacterium RBG_16_38_7b</name>
    <dbReference type="NCBI Taxonomy" id="1798372"/>
    <lineage>
        <taxon>Bacteria</taxon>
        <taxon>Candidatus Gottesmaniibacteriota</taxon>
    </lineage>
</organism>
<dbReference type="FunFam" id="2.60.260.20:FF:000005">
    <property type="entry name" value="Chaperone protein dnaJ 1, mitochondrial"/>
    <property type="match status" value="1"/>
</dbReference>
<evidence type="ECO:0000256" key="1">
    <source>
        <dbReference type="ARBA" id="ARBA00022723"/>
    </source>
</evidence>
<dbReference type="InterPro" id="IPR002939">
    <property type="entry name" value="DnaJ_C"/>
</dbReference>
<evidence type="ECO:0000256" key="2">
    <source>
        <dbReference type="ARBA" id="ARBA00022737"/>
    </source>
</evidence>
<keyword evidence="2" id="KW-0677">Repeat</keyword>
<protein>
    <recommendedName>
        <fullName evidence="5">J domain-containing protein</fullName>
    </recommendedName>
</protein>
<dbReference type="PANTHER" id="PTHR43096:SF10">
    <property type="entry name" value="CHAPERONE PROTEIN DNAJ A6, CHLOROPLASTIC"/>
    <property type="match status" value="1"/>
</dbReference>
<dbReference type="GO" id="GO:0042026">
    <property type="term" value="P:protein refolding"/>
    <property type="evidence" value="ECO:0007669"/>
    <property type="project" value="TreeGrafter"/>
</dbReference>
<sequence length="295" mass="33402">MAKDYYEILGVSKNATDSEIKKAYRKLALEWHPDRNKDPKATEKFKEINKAYEVLADSKKREVYDQYGEAAFKGSAGFGPEGPFGGQTATGQYGPFTYTYTTGGSSPFEGFDFGGFSDPFEIFEQFFGASPFGRARRRQVYQLTIDFMEAVKGTEKKVEIDNQSQTIKIPKGIDDSSRIRFKDYDVVIRVQPDSRFHREGYDIVTTVDLSITQAAIGDVISVITIDGPLDVKIQPGTQPGTLIRLRGKGVPHLRDSGRGDHYLRIRVKIPEKLTNHQKELLKEFEDEGNRKKSWF</sequence>
<comment type="caution">
    <text evidence="6">The sequence shown here is derived from an EMBL/GenBank/DDBJ whole genome shotgun (WGS) entry which is preliminary data.</text>
</comment>
<keyword evidence="1" id="KW-0479">Metal-binding</keyword>
<dbReference type="SUPFAM" id="SSF46565">
    <property type="entry name" value="Chaperone J-domain"/>
    <property type="match status" value="1"/>
</dbReference>
<dbReference type="EMBL" id="MFJB01000071">
    <property type="protein sequence ID" value="OGF99046.1"/>
    <property type="molecule type" value="Genomic_DNA"/>
</dbReference>
<name>A0A1F5YGE5_9BACT</name>
<dbReference type="GO" id="GO:0008270">
    <property type="term" value="F:zinc ion binding"/>
    <property type="evidence" value="ECO:0007669"/>
    <property type="project" value="UniProtKB-KW"/>
</dbReference>
<dbReference type="Pfam" id="PF00226">
    <property type="entry name" value="DnaJ"/>
    <property type="match status" value="1"/>
</dbReference>